<dbReference type="AlphaFoldDB" id="A0A2R6W306"/>
<gene>
    <name evidence="1" type="ORF">MARPO_0169s0004</name>
</gene>
<sequence length="470" mass="54751">MEPERDQHQPEDAWESLPIDFLIKILRDHDLPISTLLECRLVRKKWKEVIDGPELRNRIWKNSVIVFHETTHGENTAHFCYRDRWITSKLTFGDNELVATDGGLLCFGDRLDNTFVMYNPVLDEILLLDVPLEIDGKYTVDTIFSTYYILDYKVAGLVVDQYTKNFKLVLGGLRLGGPQFGALQDATDRRRTLIYDSTTGTWSWGIHPFPERIKDTRTRERSVVCNGCLYWFVWDSYLLIFDLEEGTWNTLVEESKETPRIHLQMAAYERHVCLLGRNWSPLEGEFELRSDVANFLRSPIVRRMDGALIRRVRNVYDRALIRRPWNEEWDERMDEAMDEAVAEAMDEAAIRRFIDQWHLPYPKVFNFYATGGRDAYFVLDNEYTHEVVKYGADFDSIFFLPRLPFHPWVETSGPIPPDPWCAIIPSPRGSAGQGWITQQEYVAPLLAGGAGCTTPETFEIYMKKAKNLRW</sequence>
<dbReference type="OrthoDB" id="1107553at2759"/>
<dbReference type="EMBL" id="KZ772839">
    <property type="protein sequence ID" value="PTQ28239.1"/>
    <property type="molecule type" value="Genomic_DNA"/>
</dbReference>
<dbReference type="PANTHER" id="PTHR31672">
    <property type="entry name" value="BNACNNG10540D PROTEIN"/>
    <property type="match status" value="1"/>
</dbReference>
<protein>
    <recommendedName>
        <fullName evidence="3">F-box domain-containing protein</fullName>
    </recommendedName>
</protein>
<reference evidence="2" key="1">
    <citation type="journal article" date="2017" name="Cell">
        <title>Insights into land plant evolution garnered from the Marchantia polymorpha genome.</title>
        <authorList>
            <person name="Bowman J.L."/>
            <person name="Kohchi T."/>
            <person name="Yamato K.T."/>
            <person name="Jenkins J."/>
            <person name="Shu S."/>
            <person name="Ishizaki K."/>
            <person name="Yamaoka S."/>
            <person name="Nishihama R."/>
            <person name="Nakamura Y."/>
            <person name="Berger F."/>
            <person name="Adam C."/>
            <person name="Aki S.S."/>
            <person name="Althoff F."/>
            <person name="Araki T."/>
            <person name="Arteaga-Vazquez M.A."/>
            <person name="Balasubrmanian S."/>
            <person name="Barry K."/>
            <person name="Bauer D."/>
            <person name="Boehm C.R."/>
            <person name="Briginshaw L."/>
            <person name="Caballero-Perez J."/>
            <person name="Catarino B."/>
            <person name="Chen F."/>
            <person name="Chiyoda S."/>
            <person name="Chovatia M."/>
            <person name="Davies K.M."/>
            <person name="Delmans M."/>
            <person name="Demura T."/>
            <person name="Dierschke T."/>
            <person name="Dolan L."/>
            <person name="Dorantes-Acosta A.E."/>
            <person name="Eklund D.M."/>
            <person name="Florent S.N."/>
            <person name="Flores-Sandoval E."/>
            <person name="Fujiyama A."/>
            <person name="Fukuzawa H."/>
            <person name="Galik B."/>
            <person name="Grimanelli D."/>
            <person name="Grimwood J."/>
            <person name="Grossniklaus U."/>
            <person name="Hamada T."/>
            <person name="Haseloff J."/>
            <person name="Hetherington A.J."/>
            <person name="Higo A."/>
            <person name="Hirakawa Y."/>
            <person name="Hundley H.N."/>
            <person name="Ikeda Y."/>
            <person name="Inoue K."/>
            <person name="Inoue S.I."/>
            <person name="Ishida S."/>
            <person name="Jia Q."/>
            <person name="Kakita M."/>
            <person name="Kanazawa T."/>
            <person name="Kawai Y."/>
            <person name="Kawashima T."/>
            <person name="Kennedy M."/>
            <person name="Kinose K."/>
            <person name="Kinoshita T."/>
            <person name="Kohara Y."/>
            <person name="Koide E."/>
            <person name="Komatsu K."/>
            <person name="Kopischke S."/>
            <person name="Kubo M."/>
            <person name="Kyozuka J."/>
            <person name="Lagercrantz U."/>
            <person name="Lin S.S."/>
            <person name="Lindquist E."/>
            <person name="Lipzen A.M."/>
            <person name="Lu C.W."/>
            <person name="De Luna E."/>
            <person name="Martienssen R.A."/>
            <person name="Minamino N."/>
            <person name="Mizutani M."/>
            <person name="Mizutani M."/>
            <person name="Mochizuki N."/>
            <person name="Monte I."/>
            <person name="Mosher R."/>
            <person name="Nagasaki H."/>
            <person name="Nakagami H."/>
            <person name="Naramoto S."/>
            <person name="Nishitani K."/>
            <person name="Ohtani M."/>
            <person name="Okamoto T."/>
            <person name="Okumura M."/>
            <person name="Phillips J."/>
            <person name="Pollak B."/>
            <person name="Reinders A."/>
            <person name="Rovekamp M."/>
            <person name="Sano R."/>
            <person name="Sawa S."/>
            <person name="Schmid M.W."/>
            <person name="Shirakawa M."/>
            <person name="Solano R."/>
            <person name="Spunde A."/>
            <person name="Suetsugu N."/>
            <person name="Sugano S."/>
            <person name="Sugiyama A."/>
            <person name="Sun R."/>
            <person name="Suzuki Y."/>
            <person name="Takenaka M."/>
            <person name="Takezawa D."/>
            <person name="Tomogane H."/>
            <person name="Tsuzuki M."/>
            <person name="Ueda T."/>
            <person name="Umeda M."/>
            <person name="Ward J.M."/>
            <person name="Watanabe Y."/>
            <person name="Yazaki K."/>
            <person name="Yokoyama R."/>
            <person name="Yoshitake Y."/>
            <person name="Yotsui I."/>
            <person name="Zachgo S."/>
            <person name="Schmutz J."/>
        </authorList>
    </citation>
    <scope>NUCLEOTIDE SEQUENCE [LARGE SCALE GENOMIC DNA]</scope>
    <source>
        <strain evidence="2">Tak-1</strain>
    </source>
</reference>
<dbReference type="SUPFAM" id="SSF81383">
    <property type="entry name" value="F-box domain"/>
    <property type="match status" value="1"/>
</dbReference>
<organism evidence="1 2">
    <name type="scientific">Marchantia polymorpha</name>
    <name type="common">Common liverwort</name>
    <name type="synonym">Marchantia aquatica</name>
    <dbReference type="NCBI Taxonomy" id="3197"/>
    <lineage>
        <taxon>Eukaryota</taxon>
        <taxon>Viridiplantae</taxon>
        <taxon>Streptophyta</taxon>
        <taxon>Embryophyta</taxon>
        <taxon>Marchantiophyta</taxon>
        <taxon>Marchantiopsida</taxon>
        <taxon>Marchantiidae</taxon>
        <taxon>Marchantiales</taxon>
        <taxon>Marchantiaceae</taxon>
        <taxon>Marchantia</taxon>
    </lineage>
</organism>
<evidence type="ECO:0008006" key="3">
    <source>
        <dbReference type="Google" id="ProtNLM"/>
    </source>
</evidence>
<dbReference type="Gramene" id="Mp4g19400.1">
    <property type="protein sequence ID" value="Mp4g19400.1.cds1"/>
    <property type="gene ID" value="Mp4g19400"/>
</dbReference>
<dbReference type="InterPro" id="IPR050796">
    <property type="entry name" value="SCF_F-box_component"/>
</dbReference>
<keyword evidence="2" id="KW-1185">Reference proteome</keyword>
<dbReference type="Gene3D" id="2.120.10.80">
    <property type="entry name" value="Kelch-type beta propeller"/>
    <property type="match status" value="1"/>
</dbReference>
<proteinExistence type="predicted"/>
<dbReference type="InterPro" id="IPR015915">
    <property type="entry name" value="Kelch-typ_b-propeller"/>
</dbReference>
<dbReference type="Proteomes" id="UP000244005">
    <property type="component" value="Unassembled WGS sequence"/>
</dbReference>
<accession>A0A2R6W306</accession>
<dbReference type="Gene3D" id="1.20.1280.50">
    <property type="match status" value="1"/>
</dbReference>
<name>A0A2R6W306_MARPO</name>
<evidence type="ECO:0000313" key="2">
    <source>
        <dbReference type="Proteomes" id="UP000244005"/>
    </source>
</evidence>
<dbReference type="PANTHER" id="PTHR31672:SF2">
    <property type="entry name" value="F-BOX DOMAIN-CONTAINING PROTEIN"/>
    <property type="match status" value="1"/>
</dbReference>
<dbReference type="SUPFAM" id="SSF117281">
    <property type="entry name" value="Kelch motif"/>
    <property type="match status" value="1"/>
</dbReference>
<evidence type="ECO:0000313" key="1">
    <source>
        <dbReference type="EMBL" id="PTQ28239.1"/>
    </source>
</evidence>
<dbReference type="InterPro" id="IPR036047">
    <property type="entry name" value="F-box-like_dom_sf"/>
</dbReference>